<proteinExistence type="predicted"/>
<organism evidence="1 2">
    <name type="scientific">Funneliformis caledonium</name>
    <dbReference type="NCBI Taxonomy" id="1117310"/>
    <lineage>
        <taxon>Eukaryota</taxon>
        <taxon>Fungi</taxon>
        <taxon>Fungi incertae sedis</taxon>
        <taxon>Mucoromycota</taxon>
        <taxon>Glomeromycotina</taxon>
        <taxon>Glomeromycetes</taxon>
        <taxon>Glomerales</taxon>
        <taxon>Glomeraceae</taxon>
        <taxon>Funneliformis</taxon>
    </lineage>
</organism>
<protein>
    <submittedName>
        <fullName evidence="1">11461_t:CDS:1</fullName>
    </submittedName>
</protein>
<comment type="caution">
    <text evidence="1">The sequence shown here is derived from an EMBL/GenBank/DDBJ whole genome shotgun (WGS) entry which is preliminary data.</text>
</comment>
<sequence>MSETNTPTSTSTSPLLLEMTRTKGLVKLEKEDVNWSVQGEKAEVVLLIPQFERCTSLTLKVKNYGSLLVDSLETMRNEYVVAILHSALHIVRDETKKEFSMRQSSSIEFTEDALDENIMRCVIA</sequence>
<keyword evidence="2" id="KW-1185">Reference proteome</keyword>
<dbReference type="OrthoDB" id="2341968at2759"/>
<gene>
    <name evidence="1" type="ORF">FCALED_LOCUS14721</name>
</gene>
<evidence type="ECO:0000313" key="2">
    <source>
        <dbReference type="Proteomes" id="UP000789570"/>
    </source>
</evidence>
<accession>A0A9N9I9Z6</accession>
<dbReference type="Proteomes" id="UP000789570">
    <property type="component" value="Unassembled WGS sequence"/>
</dbReference>
<reference evidence="1" key="1">
    <citation type="submission" date="2021-06" db="EMBL/GenBank/DDBJ databases">
        <authorList>
            <person name="Kallberg Y."/>
            <person name="Tangrot J."/>
            <person name="Rosling A."/>
        </authorList>
    </citation>
    <scope>NUCLEOTIDE SEQUENCE</scope>
    <source>
        <strain evidence="1">UK204</strain>
    </source>
</reference>
<dbReference type="AlphaFoldDB" id="A0A9N9I9Z6"/>
<evidence type="ECO:0000313" key="1">
    <source>
        <dbReference type="EMBL" id="CAG8726816.1"/>
    </source>
</evidence>
<name>A0A9N9I9Z6_9GLOM</name>
<dbReference type="EMBL" id="CAJVPQ010011363">
    <property type="protein sequence ID" value="CAG8726816.1"/>
    <property type="molecule type" value="Genomic_DNA"/>
</dbReference>